<evidence type="ECO:0000256" key="2">
    <source>
        <dbReference type="ARBA" id="ARBA00023110"/>
    </source>
</evidence>
<dbReference type="Proteomes" id="UP000279236">
    <property type="component" value="Unassembled WGS sequence"/>
</dbReference>
<dbReference type="GeneID" id="39591101"/>
<evidence type="ECO:0000313" key="8">
    <source>
        <dbReference type="EMBL" id="RSH84983.1"/>
    </source>
</evidence>
<dbReference type="InterPro" id="IPR051370">
    <property type="entry name" value="PPIase_Pin1"/>
</dbReference>
<sequence>MSGWEVRFSNSRKLPYFYNQSSNESTWEPPHGMTEDQVRALPGAQYLQQSGGRPDGQVRASHILAKHTGSRRPSSWKQANITRTLPEARAQIQAHVDRLQSLPPDQMASEFAKIAAVDSDCSSAKKGGDLGWFGHGMMQKSFEDATYALQPGQLSPLIESDSGVHVILRTG</sequence>
<dbReference type="InterPro" id="IPR001202">
    <property type="entry name" value="WW_dom"/>
</dbReference>
<dbReference type="STRING" id="105984.A0A427Y1S7"/>
<dbReference type="RefSeq" id="XP_028478431.1">
    <property type="nucleotide sequence ID" value="XM_028621979.1"/>
</dbReference>
<dbReference type="Gene3D" id="3.10.50.40">
    <property type="match status" value="1"/>
</dbReference>
<dbReference type="OrthoDB" id="2530521at2759"/>
<dbReference type="SUPFAM" id="SSF54534">
    <property type="entry name" value="FKBP-like"/>
    <property type="match status" value="1"/>
</dbReference>
<dbReference type="PANTHER" id="PTHR10657:SF4">
    <property type="entry name" value="PEPTIDYL-PROLYL CIS-TRANS ISOMERASE-RELATED"/>
    <property type="match status" value="1"/>
</dbReference>
<proteinExistence type="predicted"/>
<dbReference type="GO" id="GO:0003755">
    <property type="term" value="F:peptidyl-prolyl cis-trans isomerase activity"/>
    <property type="evidence" value="ECO:0007669"/>
    <property type="project" value="UniProtKB-UniRule"/>
</dbReference>
<evidence type="ECO:0000259" key="7">
    <source>
        <dbReference type="PROSITE" id="PS50198"/>
    </source>
</evidence>
<keyword evidence="9" id="KW-1185">Reference proteome</keyword>
<dbReference type="CDD" id="cd00201">
    <property type="entry name" value="WW"/>
    <property type="match status" value="1"/>
</dbReference>
<evidence type="ECO:0000256" key="4">
    <source>
        <dbReference type="PROSITE-ProRule" id="PRU00278"/>
    </source>
</evidence>
<dbReference type="Pfam" id="PF00639">
    <property type="entry name" value="Rotamase"/>
    <property type="match status" value="1"/>
</dbReference>
<dbReference type="Pfam" id="PF00397">
    <property type="entry name" value="WW"/>
    <property type="match status" value="1"/>
</dbReference>
<keyword evidence="2 4" id="KW-0697">Rotamase</keyword>
<dbReference type="Gene3D" id="2.20.70.10">
    <property type="match status" value="1"/>
</dbReference>
<dbReference type="PROSITE" id="PS50198">
    <property type="entry name" value="PPIC_PPIASE_2"/>
    <property type="match status" value="1"/>
</dbReference>
<reference evidence="8 9" key="1">
    <citation type="submission" date="2018-11" db="EMBL/GenBank/DDBJ databases">
        <title>Genome sequence of Apiotrichum porosum DSM 27194.</title>
        <authorList>
            <person name="Aliyu H."/>
            <person name="Gorte O."/>
            <person name="Ochsenreither K."/>
        </authorList>
    </citation>
    <scope>NUCLEOTIDE SEQUENCE [LARGE SCALE GENOMIC DNA]</scope>
    <source>
        <strain evidence="8 9">DSM 27194</strain>
    </source>
</reference>
<dbReference type="SMART" id="SM00456">
    <property type="entry name" value="WW"/>
    <property type="match status" value="1"/>
</dbReference>
<accession>A0A427Y1S7</accession>
<gene>
    <name evidence="8" type="ORF">EHS24_006558</name>
</gene>
<dbReference type="PROSITE" id="PS01159">
    <property type="entry name" value="WW_DOMAIN_1"/>
    <property type="match status" value="1"/>
</dbReference>
<comment type="caution">
    <text evidence="8">The sequence shown here is derived from an EMBL/GenBank/DDBJ whole genome shotgun (WGS) entry which is preliminary data.</text>
</comment>
<dbReference type="InterPro" id="IPR036020">
    <property type="entry name" value="WW_dom_sf"/>
</dbReference>
<evidence type="ECO:0000259" key="6">
    <source>
        <dbReference type="PROSITE" id="PS50020"/>
    </source>
</evidence>
<dbReference type="EC" id="5.2.1.8" evidence="5"/>
<dbReference type="AlphaFoldDB" id="A0A427Y1S7"/>
<evidence type="ECO:0000256" key="1">
    <source>
        <dbReference type="ARBA" id="ARBA00000971"/>
    </source>
</evidence>
<dbReference type="InterPro" id="IPR000297">
    <property type="entry name" value="PPIase_PpiC"/>
</dbReference>
<dbReference type="PROSITE" id="PS50020">
    <property type="entry name" value="WW_DOMAIN_2"/>
    <property type="match status" value="1"/>
</dbReference>
<protein>
    <recommendedName>
        <fullName evidence="5">Peptidyl-prolyl cis-trans isomerase</fullName>
        <ecNumber evidence="5">5.2.1.8</ecNumber>
    </recommendedName>
</protein>
<organism evidence="8 9">
    <name type="scientific">Apiotrichum porosum</name>
    <dbReference type="NCBI Taxonomy" id="105984"/>
    <lineage>
        <taxon>Eukaryota</taxon>
        <taxon>Fungi</taxon>
        <taxon>Dikarya</taxon>
        <taxon>Basidiomycota</taxon>
        <taxon>Agaricomycotina</taxon>
        <taxon>Tremellomycetes</taxon>
        <taxon>Trichosporonales</taxon>
        <taxon>Trichosporonaceae</taxon>
        <taxon>Apiotrichum</taxon>
    </lineage>
</organism>
<comment type="catalytic activity">
    <reaction evidence="1 5">
        <text>[protein]-peptidylproline (omega=180) = [protein]-peptidylproline (omega=0)</text>
        <dbReference type="Rhea" id="RHEA:16237"/>
        <dbReference type="Rhea" id="RHEA-COMP:10747"/>
        <dbReference type="Rhea" id="RHEA-COMP:10748"/>
        <dbReference type="ChEBI" id="CHEBI:83833"/>
        <dbReference type="ChEBI" id="CHEBI:83834"/>
        <dbReference type="EC" id="5.2.1.8"/>
    </reaction>
</comment>
<dbReference type="GO" id="GO:0060255">
    <property type="term" value="P:regulation of macromolecule metabolic process"/>
    <property type="evidence" value="ECO:0007669"/>
    <property type="project" value="UniProtKB-ARBA"/>
</dbReference>
<dbReference type="EMBL" id="RSCE01000003">
    <property type="protein sequence ID" value="RSH84983.1"/>
    <property type="molecule type" value="Genomic_DNA"/>
</dbReference>
<evidence type="ECO:0000256" key="5">
    <source>
        <dbReference type="RuleBase" id="RU363014"/>
    </source>
</evidence>
<feature type="domain" description="WW" evidence="6">
    <location>
        <begin position="1"/>
        <end position="32"/>
    </location>
</feature>
<dbReference type="GO" id="GO:0005634">
    <property type="term" value="C:nucleus"/>
    <property type="evidence" value="ECO:0007669"/>
    <property type="project" value="TreeGrafter"/>
</dbReference>
<keyword evidence="3 4" id="KW-0413">Isomerase</keyword>
<dbReference type="PANTHER" id="PTHR10657">
    <property type="entry name" value="PEPTIDYL-PROLYL CIS-TRANS ISOMERASE"/>
    <property type="match status" value="1"/>
</dbReference>
<dbReference type="GO" id="GO:0080090">
    <property type="term" value="P:regulation of primary metabolic process"/>
    <property type="evidence" value="ECO:0007669"/>
    <property type="project" value="UniProtKB-ARBA"/>
</dbReference>
<evidence type="ECO:0000256" key="3">
    <source>
        <dbReference type="ARBA" id="ARBA00023235"/>
    </source>
</evidence>
<evidence type="ECO:0000313" key="9">
    <source>
        <dbReference type="Proteomes" id="UP000279236"/>
    </source>
</evidence>
<dbReference type="SUPFAM" id="SSF51045">
    <property type="entry name" value="WW domain"/>
    <property type="match status" value="1"/>
</dbReference>
<feature type="domain" description="PpiC" evidence="7">
    <location>
        <begin position="55"/>
        <end position="171"/>
    </location>
</feature>
<name>A0A427Y1S7_9TREE</name>
<dbReference type="InterPro" id="IPR046357">
    <property type="entry name" value="PPIase_dom_sf"/>
</dbReference>
<dbReference type="FunFam" id="3.10.50.40:FF:000010">
    <property type="entry name" value="Peptidyl-prolyl cis-trans isomerase Pin1"/>
    <property type="match status" value="1"/>
</dbReference>
<dbReference type="GO" id="GO:0005829">
    <property type="term" value="C:cytosol"/>
    <property type="evidence" value="ECO:0007669"/>
    <property type="project" value="TreeGrafter"/>
</dbReference>